<dbReference type="Proteomes" id="UP000076837">
    <property type="component" value="Unassembled WGS sequence"/>
</dbReference>
<feature type="signal peptide" evidence="2">
    <location>
        <begin position="1"/>
        <end position="18"/>
    </location>
</feature>
<organism evidence="3 4">
    <name type="scientific">Didymella rabiei</name>
    <name type="common">Chickpea ascochyta blight fungus</name>
    <name type="synonym">Mycosphaerella rabiei</name>
    <dbReference type="NCBI Taxonomy" id="5454"/>
    <lineage>
        <taxon>Eukaryota</taxon>
        <taxon>Fungi</taxon>
        <taxon>Dikarya</taxon>
        <taxon>Ascomycota</taxon>
        <taxon>Pezizomycotina</taxon>
        <taxon>Dothideomycetes</taxon>
        <taxon>Pleosporomycetidae</taxon>
        <taxon>Pleosporales</taxon>
        <taxon>Pleosporineae</taxon>
        <taxon>Didymellaceae</taxon>
        <taxon>Ascochyta</taxon>
    </lineage>
</organism>
<dbReference type="STRING" id="5454.A0A163B042"/>
<dbReference type="EMBL" id="JYNV01000244">
    <property type="protein sequence ID" value="KZM21495.1"/>
    <property type="molecule type" value="Genomic_DNA"/>
</dbReference>
<keyword evidence="2" id="KW-0732">Signal</keyword>
<feature type="chain" id="PRO_5043388576" evidence="2">
    <location>
        <begin position="19"/>
        <end position="1084"/>
    </location>
</feature>
<sequence length="1084" mass="116527">MAPLSIIGALSAFPLALAHMQMSSPSPLRDPHADRDEPKDYNILSPLNADGSNFACKGYHLNTPLTTVATYAAGSKQTLRLSGSATHGGGSCQIALSCDGGSSFHVMKSIIGGCPLSDHYEYTIPKDLPPAKKCLLSWTWFNKIGNREMYMNCAVVDITNKAMGKRDSQAAAAAALSRYPDLFVANLAGINSCKIQETTDVVFDNPGKQVSYGDGDSASMRPSFAKGQCTGKGSKDAGKGTTPSNSGSGGDGGGGSGQWTPPAKATSQQGSDCASKIASGKWYPECFGSSSRTNQQKQQPAQQQQDQQQQKVQQKPKPSQSAPKPDGKKSETKVQQDLDAYLASLYARGHVRRSMAPVANYAENYSPKNEYSAKAAVAKTHIHTENCKHKPSDYPPGSHYHNVEDLDPYPEDGVDYSNKDVYSTQDSQYHEDADSAYKRTARQKRWASYTKRAVPIQFHRSDESAYYQQQASDQTSARTSDNLSAQKSYEDMSSQEKFEAFLRRMVELSNNMASLVKYAAASTVNIPYYHPASTYAYTAGYAHNAGYDRNEAPATESAQNAGVVRRHSKRGVISFANAPRPQVYPGPSVGSISAPGDATDADAGFKAWFPDLVQGLVRKRQLVDPVTSEASSDAGDSVNIFEVLLNYLLKAFGDPFNILDDNPETDPVPAPESEPEPETLPSGEPGFLNGEPDIDWDHLNDILNAPPSDDPPNVDYPDFEIPDLDGHYTFPPQIFAPEYPKPELLPGYVEGPNGPVWIGEGPDPQGDVWPPNEPSIIISIEPIDDSTPTDTPDSTDVYPGEDSPVIFSCVQPIQQVGFNSCWGGCNLTAEAIAAHDVYLENFAEEQAQYEDCLENQALAATSPIEPEHGTYPGLSEGPFENITPPLEAPDASGRRPRPGHSNPLIPYPLPDNFTGPYPLNSTTDAPYPIANTSAPARNYTELQPYQNKTLGELVSEILNNPASLGPAPIQDTPADPVEADTFSGLTPVPSDSSDNLPPIDQHSNPLQEAADQAEDGVTVPETPVSIDPSLVDSITDALPWFLGPGPVVTSHVPADVAALNNKPGAADDLWLQGLSAPLGTEGAQ</sequence>
<gene>
    <name evidence="3" type="ORF">ST47_g7387</name>
</gene>
<proteinExistence type="predicted"/>
<feature type="compositionally biased region" description="Polar residues" evidence="1">
    <location>
        <begin position="989"/>
        <end position="1006"/>
    </location>
</feature>
<evidence type="ECO:0000313" key="3">
    <source>
        <dbReference type="EMBL" id="KZM21495.1"/>
    </source>
</evidence>
<evidence type="ECO:0000313" key="4">
    <source>
        <dbReference type="Proteomes" id="UP000076837"/>
    </source>
</evidence>
<evidence type="ECO:0000256" key="2">
    <source>
        <dbReference type="SAM" id="SignalP"/>
    </source>
</evidence>
<feature type="region of interest" description="Disordered" evidence="1">
    <location>
        <begin position="204"/>
        <end position="333"/>
    </location>
</feature>
<feature type="region of interest" description="Disordered" evidence="1">
    <location>
        <begin position="462"/>
        <end position="490"/>
    </location>
</feature>
<protein>
    <submittedName>
        <fullName evidence="3">Uncharacterized protein</fullName>
    </submittedName>
</protein>
<dbReference type="Gene3D" id="2.70.50.70">
    <property type="match status" value="1"/>
</dbReference>
<accession>A0A163B042</accession>
<feature type="region of interest" description="Disordered" evidence="1">
    <location>
        <begin position="962"/>
        <end position="1024"/>
    </location>
</feature>
<reference evidence="3 4" key="1">
    <citation type="journal article" date="2016" name="Sci. Rep.">
        <title>Draft genome sequencing and secretome analysis of fungal phytopathogen Ascochyta rabiei provides insight into the necrotrophic effector repertoire.</title>
        <authorList>
            <person name="Verma S."/>
            <person name="Gazara R.K."/>
            <person name="Nizam S."/>
            <person name="Parween S."/>
            <person name="Chattopadhyay D."/>
            <person name="Verma P.K."/>
        </authorList>
    </citation>
    <scope>NUCLEOTIDE SEQUENCE [LARGE SCALE GENOMIC DNA]</scope>
    <source>
        <strain evidence="3 4">ArDII</strain>
    </source>
</reference>
<feature type="compositionally biased region" description="Gly residues" evidence="1">
    <location>
        <begin position="247"/>
        <end position="257"/>
    </location>
</feature>
<comment type="caution">
    <text evidence="3">The sequence shown here is derived from an EMBL/GenBank/DDBJ whole genome shotgun (WGS) entry which is preliminary data.</text>
</comment>
<keyword evidence="4" id="KW-1185">Reference proteome</keyword>
<dbReference type="PANTHER" id="PTHR36182:SF1">
    <property type="entry name" value="PROTEIN, PUTATIVE (AFU_ORTHOLOGUE AFUA_6G10930)-RELATED"/>
    <property type="match status" value="1"/>
</dbReference>
<feature type="region of interest" description="Disordered" evidence="1">
    <location>
        <begin position="658"/>
        <end position="696"/>
    </location>
</feature>
<dbReference type="PANTHER" id="PTHR36182">
    <property type="entry name" value="PROTEIN, PUTATIVE (AFU_ORTHOLOGUE AFUA_6G10930)-RELATED"/>
    <property type="match status" value="1"/>
</dbReference>
<evidence type="ECO:0000256" key="1">
    <source>
        <dbReference type="SAM" id="MobiDB-lite"/>
    </source>
</evidence>
<feature type="region of interest" description="Disordered" evidence="1">
    <location>
        <begin position="386"/>
        <end position="413"/>
    </location>
</feature>
<dbReference type="AlphaFoldDB" id="A0A163B042"/>
<feature type="compositionally biased region" description="Polar residues" evidence="1">
    <location>
        <begin position="466"/>
        <end position="487"/>
    </location>
</feature>
<name>A0A163B042_DIDRA</name>
<feature type="compositionally biased region" description="Low complexity" evidence="1">
    <location>
        <begin position="295"/>
        <end position="324"/>
    </location>
</feature>
<feature type="region of interest" description="Disordered" evidence="1">
    <location>
        <begin position="863"/>
        <end position="909"/>
    </location>
</feature>